<evidence type="ECO:0000256" key="2">
    <source>
        <dbReference type="ARBA" id="ARBA00022763"/>
    </source>
</evidence>
<name>A0A7G9Z9K2_9EURY</name>
<dbReference type="AlphaFoldDB" id="A0A7G9Z9K2"/>
<keyword evidence="1 7" id="KW-0963">Cytoplasm</keyword>
<dbReference type="EMBL" id="MT631673">
    <property type="protein sequence ID" value="QNO56936.1"/>
    <property type="molecule type" value="Genomic_DNA"/>
</dbReference>
<keyword evidence="4 7" id="KW-0267">Excision nuclease</keyword>
<evidence type="ECO:0000259" key="9">
    <source>
        <dbReference type="PROSITE" id="PS50164"/>
    </source>
</evidence>
<comment type="similarity">
    <text evidence="7">Belongs to the UvrC family.</text>
</comment>
<keyword evidence="6 7" id="KW-0742">SOS response</keyword>
<protein>
    <recommendedName>
        <fullName evidence="7">UvrABC system protein C</fullName>
        <shortName evidence="7">Protein UvrC</shortName>
    </recommendedName>
    <alternativeName>
        <fullName evidence="7">Excinuclease ABC subunit C</fullName>
    </alternativeName>
</protein>
<dbReference type="InterPro" id="IPR036876">
    <property type="entry name" value="UVR_dom_sf"/>
</dbReference>
<dbReference type="Gene3D" id="3.40.1440.10">
    <property type="entry name" value="GIY-YIG endonuclease"/>
    <property type="match status" value="1"/>
</dbReference>
<feature type="domain" description="GIY-YIG" evidence="9">
    <location>
        <begin position="10"/>
        <end position="88"/>
    </location>
</feature>
<keyword evidence="5 7" id="KW-0234">DNA repair</keyword>
<dbReference type="InterPro" id="IPR004791">
    <property type="entry name" value="UvrC"/>
</dbReference>
<reference evidence="11" key="1">
    <citation type="submission" date="2020-06" db="EMBL/GenBank/DDBJ databases">
        <title>Unique genomic features of the anaerobic methanotrophic archaea.</title>
        <authorList>
            <person name="Chadwick G.L."/>
            <person name="Skennerton C.T."/>
            <person name="Laso-Perez R."/>
            <person name="Leu A.O."/>
            <person name="Speth D.R."/>
            <person name="Yu H."/>
            <person name="Morgan-Lang C."/>
            <person name="Hatzenpichler R."/>
            <person name="Goudeau D."/>
            <person name="Malmstrom R."/>
            <person name="Brazelton W.J."/>
            <person name="Woyke T."/>
            <person name="Hallam S.J."/>
            <person name="Tyson G.W."/>
            <person name="Wegener G."/>
            <person name="Boetius A."/>
            <person name="Orphan V."/>
        </authorList>
    </citation>
    <scope>NUCLEOTIDE SEQUENCE</scope>
</reference>
<feature type="domain" description="UvrC family homology region profile" evidence="10">
    <location>
        <begin position="274"/>
        <end position="448"/>
    </location>
</feature>
<evidence type="ECO:0000259" key="8">
    <source>
        <dbReference type="PROSITE" id="PS50151"/>
    </source>
</evidence>
<dbReference type="SMART" id="SM00465">
    <property type="entry name" value="GIYc"/>
    <property type="match status" value="1"/>
</dbReference>
<dbReference type="InterPro" id="IPR038476">
    <property type="entry name" value="UvrC_RNase_H_dom_sf"/>
</dbReference>
<comment type="function">
    <text evidence="7">The UvrABC repair system catalyzes the recognition and processing of DNA lesions. UvrC both incises the 5' and 3' sides of the lesion. The N-terminal half is responsible for the 3' incision and the C-terminal half is responsible for the 5' incision.</text>
</comment>
<comment type="subcellular location">
    <subcellularLocation>
        <location evidence="7">Cytoplasm</location>
    </subcellularLocation>
</comment>
<dbReference type="GO" id="GO:0006289">
    <property type="term" value="P:nucleotide-excision repair"/>
    <property type="evidence" value="ECO:0007669"/>
    <property type="project" value="UniProtKB-UniRule"/>
</dbReference>
<dbReference type="GO" id="GO:0003677">
    <property type="term" value="F:DNA binding"/>
    <property type="evidence" value="ECO:0007669"/>
    <property type="project" value="UniProtKB-UniRule"/>
</dbReference>
<evidence type="ECO:0000256" key="1">
    <source>
        <dbReference type="ARBA" id="ARBA00022490"/>
    </source>
</evidence>
<dbReference type="InterPro" id="IPR050066">
    <property type="entry name" value="UvrABC_protein_C"/>
</dbReference>
<dbReference type="NCBIfam" id="TIGR00194">
    <property type="entry name" value="uvrC"/>
    <property type="match status" value="1"/>
</dbReference>
<dbReference type="PROSITE" id="PS50165">
    <property type="entry name" value="UVRC"/>
    <property type="match status" value="1"/>
</dbReference>
<evidence type="ECO:0000256" key="3">
    <source>
        <dbReference type="ARBA" id="ARBA00022769"/>
    </source>
</evidence>
<dbReference type="CDD" id="cd10434">
    <property type="entry name" value="GIY-YIG_UvrC_Cho"/>
    <property type="match status" value="1"/>
</dbReference>
<dbReference type="HAMAP" id="MF_00203">
    <property type="entry name" value="UvrC"/>
    <property type="match status" value="1"/>
</dbReference>
<dbReference type="PANTHER" id="PTHR30562:SF1">
    <property type="entry name" value="UVRABC SYSTEM PROTEIN C"/>
    <property type="match status" value="1"/>
</dbReference>
<evidence type="ECO:0000256" key="5">
    <source>
        <dbReference type="ARBA" id="ARBA00023204"/>
    </source>
</evidence>
<dbReference type="InterPro" id="IPR001943">
    <property type="entry name" value="UVR_dom"/>
</dbReference>
<dbReference type="InterPro" id="IPR035901">
    <property type="entry name" value="GIY-YIG_endonuc_sf"/>
</dbReference>
<dbReference type="Pfam" id="PF22920">
    <property type="entry name" value="UvrC_RNaseH"/>
    <property type="match status" value="1"/>
</dbReference>
<evidence type="ECO:0000256" key="7">
    <source>
        <dbReference type="HAMAP-Rule" id="MF_00203"/>
    </source>
</evidence>
<dbReference type="GO" id="GO:0009381">
    <property type="term" value="F:excinuclease ABC activity"/>
    <property type="evidence" value="ECO:0007669"/>
    <property type="project" value="UniProtKB-UniRule"/>
</dbReference>
<proteinExistence type="inferred from homology"/>
<dbReference type="GO" id="GO:0009432">
    <property type="term" value="P:SOS response"/>
    <property type="evidence" value="ECO:0007669"/>
    <property type="project" value="UniProtKB-UniRule"/>
</dbReference>
<dbReference type="SUPFAM" id="SSF82771">
    <property type="entry name" value="GIY-YIG endonuclease"/>
    <property type="match status" value="1"/>
</dbReference>
<organism evidence="11">
    <name type="scientific">Candidatus Methanophaga sp. ANME-1 ERB7</name>
    <dbReference type="NCBI Taxonomy" id="2759913"/>
    <lineage>
        <taxon>Archaea</taxon>
        <taxon>Methanobacteriati</taxon>
        <taxon>Methanobacteriota</taxon>
        <taxon>Stenosarchaea group</taxon>
        <taxon>Methanomicrobia</taxon>
        <taxon>Candidatus Methanophagales</taxon>
        <taxon>Candidatus Methanophagaceae</taxon>
        <taxon>Candidatus Methanophaga</taxon>
    </lineage>
</organism>
<dbReference type="PANTHER" id="PTHR30562">
    <property type="entry name" value="UVRC/OXIDOREDUCTASE"/>
    <property type="match status" value="1"/>
</dbReference>
<dbReference type="Pfam" id="PF01541">
    <property type="entry name" value="GIY-YIG"/>
    <property type="match status" value="1"/>
</dbReference>
<dbReference type="FunFam" id="3.30.420.340:FF:000001">
    <property type="entry name" value="UvrABC system protein C"/>
    <property type="match status" value="1"/>
</dbReference>
<gene>
    <name evidence="7 11" type="primary">uvrC</name>
    <name evidence="11" type="ORF">KMABBJJO_00015</name>
</gene>
<sequence length="516" mass="59572">MFIKNRNIPDNPGCYLFRDSSNRIIYVGKAKNLRKRVKSYFRKNELDPKTEAMIQKIDSIDFIVTDNEVEALILENNLIKKHSPRYNIDLKDSKRYAYIKLTEEDFPRLLIARRKERGGKYFGPFVSAAARDYILSALRKSFQIRTCKRMAKKPCLRHQIGLCQAPCTGNISKAEYSERIRSVELILKGKTNEFIKAKTREMKSASDKLDFERALVLRNQIGAIERLKERQLMELQKKYDEDIINYITKDGRVYLILFNIYKGILENKQEFEFEIAANFLDDFLVQYYSENQVPAELILPHEIDDALTSFLSLKRNGTVNVKVPKIGDRKQLLELVLKNIELSFFSEEEALEALKNELNLPEIPAVIESFDISHLSGTSTVGSLVQFKNAKPAKSNYRRFKIKTVDGIDDVGAIAEVVRRRYTRLVKEQSELPDLIVIDGGIGQLNSALAELRKLGLLIPIISIAKKFEEVYVPGLTFPLRLDRRSKALKLIQQVRDEAHRFAITYNRLLRKKSVL</sequence>
<keyword evidence="2 7" id="KW-0227">DNA damage</keyword>
<dbReference type="SUPFAM" id="SSF46600">
    <property type="entry name" value="C-terminal UvrC-binding domain of UvrB"/>
    <property type="match status" value="1"/>
</dbReference>
<evidence type="ECO:0000256" key="4">
    <source>
        <dbReference type="ARBA" id="ARBA00022881"/>
    </source>
</evidence>
<dbReference type="PROSITE" id="PS50164">
    <property type="entry name" value="GIY_YIG"/>
    <property type="match status" value="1"/>
</dbReference>
<dbReference type="GO" id="GO:0005737">
    <property type="term" value="C:cytoplasm"/>
    <property type="evidence" value="ECO:0007669"/>
    <property type="project" value="UniProtKB-SubCell"/>
</dbReference>
<dbReference type="PROSITE" id="PS50151">
    <property type="entry name" value="UVR"/>
    <property type="match status" value="1"/>
</dbReference>
<evidence type="ECO:0000313" key="11">
    <source>
        <dbReference type="EMBL" id="QNO56936.1"/>
    </source>
</evidence>
<evidence type="ECO:0000259" key="10">
    <source>
        <dbReference type="PROSITE" id="PS50165"/>
    </source>
</evidence>
<dbReference type="Gene3D" id="3.30.420.340">
    <property type="entry name" value="UvrC, RNAse H endonuclease domain"/>
    <property type="match status" value="1"/>
</dbReference>
<dbReference type="InterPro" id="IPR000305">
    <property type="entry name" value="GIY-YIG_endonuc"/>
</dbReference>
<dbReference type="InterPro" id="IPR001162">
    <property type="entry name" value="UvrC_RNase_H_dom"/>
</dbReference>
<comment type="subunit">
    <text evidence="7">Interacts with UvrB in an incision complex.</text>
</comment>
<dbReference type="Pfam" id="PF08459">
    <property type="entry name" value="UvrC_RNaseH_dom"/>
    <property type="match status" value="1"/>
</dbReference>
<feature type="domain" description="UVR" evidence="8">
    <location>
        <begin position="192"/>
        <end position="227"/>
    </location>
</feature>
<dbReference type="Pfam" id="PF02151">
    <property type="entry name" value="UVR"/>
    <property type="match status" value="1"/>
</dbReference>
<keyword evidence="3 7" id="KW-0228">DNA excision</keyword>
<evidence type="ECO:0000256" key="6">
    <source>
        <dbReference type="ARBA" id="ARBA00023236"/>
    </source>
</evidence>
<dbReference type="InterPro" id="IPR047296">
    <property type="entry name" value="GIY-YIG_UvrC_Cho"/>
</dbReference>
<accession>A0A7G9Z9K2</accession>
<dbReference type="FunFam" id="3.40.1440.10:FF:000001">
    <property type="entry name" value="UvrABC system protein C"/>
    <property type="match status" value="1"/>
</dbReference>
<dbReference type="GO" id="GO:0009380">
    <property type="term" value="C:excinuclease repair complex"/>
    <property type="evidence" value="ECO:0007669"/>
    <property type="project" value="InterPro"/>
</dbReference>